<feature type="compositionally biased region" description="Basic and acidic residues" evidence="1">
    <location>
        <begin position="1"/>
        <end position="28"/>
    </location>
</feature>
<accession>A0A1Z1UW79</accession>
<protein>
    <submittedName>
        <fullName evidence="2">Nucleotidyltransferase domain, Rel/Spo-like family</fullName>
    </submittedName>
</protein>
<gene>
    <name evidence="2" type="ORF">pVAPN1204_1360</name>
    <name evidence="3" type="ORF">pVAPN1354_1360</name>
    <name evidence="4" type="ORF">pVAPN1557_1360</name>
</gene>
<dbReference type="EMBL" id="KX443398">
    <property type="protein sequence ID" value="ARX59737.1"/>
    <property type="molecule type" value="Genomic_DNA"/>
</dbReference>
<dbReference type="AlphaFoldDB" id="A0A1Z1UW79"/>
<dbReference type="EMBL" id="KX443400">
    <property type="protein sequence ID" value="ARX60030.1"/>
    <property type="molecule type" value="Genomic_DNA"/>
</dbReference>
<organism evidence="2">
    <name type="scientific">Rhodococcus hoagii</name>
    <name type="common">Corynebacterium equii</name>
    <dbReference type="NCBI Taxonomy" id="43767"/>
    <lineage>
        <taxon>Bacteria</taxon>
        <taxon>Bacillati</taxon>
        <taxon>Actinomycetota</taxon>
        <taxon>Actinomycetes</taxon>
        <taxon>Mycobacteriales</taxon>
        <taxon>Nocardiaceae</taxon>
        <taxon>Prescottella</taxon>
    </lineage>
</organism>
<geneLocation type="plasmid" evidence="3">
    <name>pVAPN1354</name>
</geneLocation>
<feature type="region of interest" description="Disordered" evidence="1">
    <location>
        <begin position="1"/>
        <end position="42"/>
    </location>
</feature>
<proteinExistence type="predicted"/>
<dbReference type="EMBL" id="KX443399">
    <property type="protein sequence ID" value="ARX59883.1"/>
    <property type="molecule type" value="Genomic_DNA"/>
</dbReference>
<evidence type="ECO:0000313" key="2">
    <source>
        <dbReference type="EMBL" id="ARX59737.1"/>
    </source>
</evidence>
<keyword evidence="2" id="KW-0614">Plasmid</keyword>
<sequence length="268" mass="29975">MCRSEEGGGRRCTDHRRLQSKSLDDLRPDPAPGRPDVDWAHDPANAPEYLYETYPTYVAGIVVDMMATAKQQESQMTSDVLDALPSDARMHGLEFRMKSPDSLARKLNDRCEKSPMRDPEHIADAITDVVRYTAISDPDRVVATARTLADRLIERGWTITEVEHSYLDGNQYKGLHLLARHSSGRVAEFQFHTEASQNVKDATHVDYEAVRDPRLPLTERAALVEKMTAVWAQVPTPAGVPELTELGGCKVAPKRYAPPKTNRGRDAQ</sequence>
<reference evidence="2" key="1">
    <citation type="journal article" date="2017" name="Genome Biol. Evol.">
        <title>Comparative Genomics of Rhodococcus equi Virulence Plasmids Indicates Host-Driven Evolution of the vap Pathogenicity Island.</title>
        <authorList>
            <person name="MacArthur I."/>
            <person name="Anastasi E."/>
            <person name="Alvarez S."/>
            <person name="Scortti M."/>
            <person name="Vazquez-Boland J.A."/>
        </authorList>
    </citation>
    <scope>NUCLEOTIDE SEQUENCE</scope>
    <source>
        <strain evidence="2">PAM1204</strain>
        <strain evidence="3">PAM1354</strain>
        <strain evidence="4">PAM1557</strain>
        <plasmid evidence="2">pVAPN1204</plasmid>
        <plasmid evidence="3">pVAPN1354</plasmid>
        <plasmid evidence="4">pVAPN1557</plasmid>
    </source>
</reference>
<dbReference type="GO" id="GO:0016740">
    <property type="term" value="F:transferase activity"/>
    <property type="evidence" value="ECO:0007669"/>
    <property type="project" value="UniProtKB-KW"/>
</dbReference>
<name>A0A1Z1UW79_RHOHA</name>
<evidence type="ECO:0000313" key="4">
    <source>
        <dbReference type="EMBL" id="ARX60030.1"/>
    </source>
</evidence>
<keyword evidence="2" id="KW-0808">Transferase</keyword>
<evidence type="ECO:0000256" key="1">
    <source>
        <dbReference type="SAM" id="MobiDB-lite"/>
    </source>
</evidence>
<dbReference type="InterPro" id="IPR043519">
    <property type="entry name" value="NT_sf"/>
</dbReference>
<evidence type="ECO:0000313" key="3">
    <source>
        <dbReference type="EMBL" id="ARX59883.1"/>
    </source>
</evidence>
<dbReference type="Gene3D" id="3.30.460.10">
    <property type="entry name" value="Beta Polymerase, domain 2"/>
    <property type="match status" value="1"/>
</dbReference>
<dbReference type="SUPFAM" id="SSF81301">
    <property type="entry name" value="Nucleotidyltransferase"/>
    <property type="match status" value="1"/>
</dbReference>
<geneLocation type="plasmid" evidence="4">
    <name>pVAPN1557</name>
</geneLocation>
<geneLocation type="plasmid" evidence="2">
    <name>pVAPN1204</name>
</geneLocation>
<dbReference type="RefSeq" id="WP_172687865.1">
    <property type="nucleotide sequence ID" value="NZ_AP024182.1"/>
</dbReference>